<sequence length="125" mass="14338">MSHPSGFCSYPCPEQPTLLCKRNIAHLLNFSTQFACKTTVHNDHELNAPFRRIDIRWIPASHSKFTSSCCISTKLGGLDGFLCLSYLCKPLDTVKNASGGYMVERHWYCSEHARQICVWRTYQTY</sequence>
<dbReference type="Proteomes" id="UP001054945">
    <property type="component" value="Unassembled WGS sequence"/>
</dbReference>
<evidence type="ECO:0000313" key="2">
    <source>
        <dbReference type="Proteomes" id="UP001054945"/>
    </source>
</evidence>
<evidence type="ECO:0000313" key="1">
    <source>
        <dbReference type="EMBL" id="GIX87381.1"/>
    </source>
</evidence>
<protein>
    <submittedName>
        <fullName evidence="1">Uncharacterized protein</fullName>
    </submittedName>
</protein>
<accession>A0AAV4NTV4</accession>
<keyword evidence="2" id="KW-1185">Reference proteome</keyword>
<dbReference type="EMBL" id="BPLR01003678">
    <property type="protein sequence ID" value="GIX87381.1"/>
    <property type="molecule type" value="Genomic_DNA"/>
</dbReference>
<comment type="caution">
    <text evidence="1">The sequence shown here is derived from an EMBL/GenBank/DDBJ whole genome shotgun (WGS) entry which is preliminary data.</text>
</comment>
<organism evidence="1 2">
    <name type="scientific">Caerostris extrusa</name>
    <name type="common">Bark spider</name>
    <name type="synonym">Caerostris bankana</name>
    <dbReference type="NCBI Taxonomy" id="172846"/>
    <lineage>
        <taxon>Eukaryota</taxon>
        <taxon>Metazoa</taxon>
        <taxon>Ecdysozoa</taxon>
        <taxon>Arthropoda</taxon>
        <taxon>Chelicerata</taxon>
        <taxon>Arachnida</taxon>
        <taxon>Araneae</taxon>
        <taxon>Araneomorphae</taxon>
        <taxon>Entelegynae</taxon>
        <taxon>Araneoidea</taxon>
        <taxon>Araneidae</taxon>
        <taxon>Caerostris</taxon>
    </lineage>
</organism>
<dbReference type="AlphaFoldDB" id="A0AAV4NTV4"/>
<name>A0AAV4NTV4_CAEEX</name>
<reference evidence="1 2" key="1">
    <citation type="submission" date="2021-06" db="EMBL/GenBank/DDBJ databases">
        <title>Caerostris extrusa draft genome.</title>
        <authorList>
            <person name="Kono N."/>
            <person name="Arakawa K."/>
        </authorList>
    </citation>
    <scope>NUCLEOTIDE SEQUENCE [LARGE SCALE GENOMIC DNA]</scope>
</reference>
<proteinExistence type="predicted"/>
<gene>
    <name evidence="1" type="ORF">CEXT_414351</name>
</gene>